<dbReference type="InterPro" id="IPR036719">
    <property type="entry name" value="Neuro-gated_channel_TM_sf"/>
</dbReference>
<dbReference type="SUPFAM" id="SSF90112">
    <property type="entry name" value="Neurotransmitter-gated ion-channel transmembrane pore"/>
    <property type="match status" value="1"/>
</dbReference>
<dbReference type="GO" id="GO:0006811">
    <property type="term" value="P:monoatomic ion transport"/>
    <property type="evidence" value="ECO:0007669"/>
    <property type="project" value="InterPro"/>
</dbReference>
<dbReference type="OrthoDB" id="5975154at2759"/>
<evidence type="ECO:0000256" key="1">
    <source>
        <dbReference type="SAM" id="Phobius"/>
    </source>
</evidence>
<reference evidence="4" key="1">
    <citation type="submission" date="2016-06" db="UniProtKB">
        <authorList>
            <consortium name="WormBaseParasite"/>
        </authorList>
    </citation>
    <scope>IDENTIFICATION</scope>
</reference>
<dbReference type="AlphaFoldDB" id="A0A183DAA0"/>
<evidence type="ECO:0000313" key="2">
    <source>
        <dbReference type="EMBL" id="VDK51584.1"/>
    </source>
</evidence>
<dbReference type="EMBL" id="UYRT01012236">
    <property type="protein sequence ID" value="VDK51584.1"/>
    <property type="molecule type" value="Genomic_DNA"/>
</dbReference>
<keyword evidence="3" id="KW-1185">Reference proteome</keyword>
<name>A0A183DAA0_9BILA</name>
<dbReference type="Proteomes" id="UP000271098">
    <property type="component" value="Unassembled WGS sequence"/>
</dbReference>
<evidence type="ECO:0000313" key="4">
    <source>
        <dbReference type="WBParaSite" id="GPUH_0000564901-mRNA-1"/>
    </source>
</evidence>
<keyword evidence="1" id="KW-0812">Transmembrane</keyword>
<evidence type="ECO:0000313" key="3">
    <source>
        <dbReference type="Proteomes" id="UP000271098"/>
    </source>
</evidence>
<dbReference type="GO" id="GO:0016020">
    <property type="term" value="C:membrane"/>
    <property type="evidence" value="ECO:0007669"/>
    <property type="project" value="InterPro"/>
</dbReference>
<sequence length="68" mass="7827">MHRCLIRIEWNYVAMVIDRVLLYAFFAITAGGTFGVLLSAPNVFEHINQTEIIERLKSTSADDFTYLM</sequence>
<protein>
    <submittedName>
        <fullName evidence="4">Neur_chan_memb domain-containing protein</fullName>
    </submittedName>
</protein>
<organism evidence="4">
    <name type="scientific">Gongylonema pulchrum</name>
    <dbReference type="NCBI Taxonomy" id="637853"/>
    <lineage>
        <taxon>Eukaryota</taxon>
        <taxon>Metazoa</taxon>
        <taxon>Ecdysozoa</taxon>
        <taxon>Nematoda</taxon>
        <taxon>Chromadorea</taxon>
        <taxon>Rhabditida</taxon>
        <taxon>Spirurina</taxon>
        <taxon>Spiruromorpha</taxon>
        <taxon>Spiruroidea</taxon>
        <taxon>Gongylonematidae</taxon>
        <taxon>Gongylonema</taxon>
    </lineage>
</organism>
<gene>
    <name evidence="2" type="ORF">GPUH_LOCUS5641</name>
</gene>
<feature type="transmembrane region" description="Helical" evidence="1">
    <location>
        <begin position="20"/>
        <end position="40"/>
    </location>
</feature>
<accession>A0A183DAA0</accession>
<proteinExistence type="predicted"/>
<keyword evidence="1" id="KW-1133">Transmembrane helix</keyword>
<dbReference type="Gene3D" id="1.20.58.390">
    <property type="entry name" value="Neurotransmitter-gated ion-channel transmembrane domain"/>
    <property type="match status" value="1"/>
</dbReference>
<dbReference type="InterPro" id="IPR038050">
    <property type="entry name" value="Neuro_actylchol_rec"/>
</dbReference>
<dbReference type="WBParaSite" id="GPUH_0000564901-mRNA-1">
    <property type="protein sequence ID" value="GPUH_0000564901-mRNA-1"/>
    <property type="gene ID" value="GPUH_0000564901"/>
</dbReference>
<keyword evidence="1" id="KW-0472">Membrane</keyword>
<reference evidence="2 3" key="2">
    <citation type="submission" date="2018-11" db="EMBL/GenBank/DDBJ databases">
        <authorList>
            <consortium name="Pathogen Informatics"/>
        </authorList>
    </citation>
    <scope>NUCLEOTIDE SEQUENCE [LARGE SCALE GENOMIC DNA]</scope>
</reference>